<dbReference type="InterPro" id="IPR002347">
    <property type="entry name" value="SDR_fam"/>
</dbReference>
<feature type="transmembrane region" description="Helical" evidence="1">
    <location>
        <begin position="57"/>
        <end position="76"/>
    </location>
</feature>
<sequence>MEKSKVPKDIDIAMWVPMKRQGTTTETSNAILFLASDQSSYTTGDIMMVDGGLGISLLMRVAVYLFILIILDRLLLSSENRLLLHIIVVLSGGSDVW</sequence>
<accession>A0A915K1B9</accession>
<organism evidence="2 3">
    <name type="scientific">Romanomermis culicivorax</name>
    <name type="common">Nematode worm</name>
    <dbReference type="NCBI Taxonomy" id="13658"/>
    <lineage>
        <taxon>Eukaryota</taxon>
        <taxon>Metazoa</taxon>
        <taxon>Ecdysozoa</taxon>
        <taxon>Nematoda</taxon>
        <taxon>Enoplea</taxon>
        <taxon>Dorylaimia</taxon>
        <taxon>Mermithida</taxon>
        <taxon>Mermithoidea</taxon>
        <taxon>Mermithidae</taxon>
        <taxon>Romanomermis</taxon>
    </lineage>
</organism>
<reference evidence="3" key="1">
    <citation type="submission" date="2022-11" db="UniProtKB">
        <authorList>
            <consortium name="WormBaseParasite"/>
        </authorList>
    </citation>
    <scope>IDENTIFICATION</scope>
</reference>
<name>A0A915K1B9_ROMCU</name>
<keyword evidence="2" id="KW-1185">Reference proteome</keyword>
<dbReference type="Pfam" id="PF13561">
    <property type="entry name" value="adh_short_C2"/>
    <property type="match status" value="1"/>
</dbReference>
<dbReference type="InterPro" id="IPR036291">
    <property type="entry name" value="NAD(P)-bd_dom_sf"/>
</dbReference>
<keyword evidence="1" id="KW-0812">Transmembrane</keyword>
<dbReference type="WBParaSite" id="nRc.2.0.1.t32598-RA">
    <property type="protein sequence ID" value="nRc.2.0.1.t32598-RA"/>
    <property type="gene ID" value="nRc.2.0.1.g32598"/>
</dbReference>
<evidence type="ECO:0000313" key="3">
    <source>
        <dbReference type="WBParaSite" id="nRc.2.0.1.t32598-RA"/>
    </source>
</evidence>
<evidence type="ECO:0000256" key="1">
    <source>
        <dbReference type="SAM" id="Phobius"/>
    </source>
</evidence>
<evidence type="ECO:0000313" key="2">
    <source>
        <dbReference type="Proteomes" id="UP000887565"/>
    </source>
</evidence>
<dbReference type="Proteomes" id="UP000887565">
    <property type="component" value="Unplaced"/>
</dbReference>
<keyword evidence="1" id="KW-0472">Membrane</keyword>
<dbReference type="SUPFAM" id="SSF51735">
    <property type="entry name" value="NAD(P)-binding Rossmann-fold domains"/>
    <property type="match status" value="1"/>
</dbReference>
<protein>
    <submittedName>
        <fullName evidence="3">Uncharacterized protein</fullName>
    </submittedName>
</protein>
<proteinExistence type="predicted"/>
<dbReference type="Gene3D" id="3.40.50.720">
    <property type="entry name" value="NAD(P)-binding Rossmann-like Domain"/>
    <property type="match status" value="1"/>
</dbReference>
<keyword evidence="1" id="KW-1133">Transmembrane helix</keyword>
<dbReference type="AlphaFoldDB" id="A0A915K1B9"/>